<keyword evidence="1" id="KW-0472">Membrane</keyword>
<keyword evidence="1" id="KW-1133">Transmembrane helix</keyword>
<dbReference type="Proteomes" id="UP000012153">
    <property type="component" value="Unassembled WGS sequence"/>
</dbReference>
<proteinExistence type="predicted"/>
<evidence type="ECO:0000256" key="1">
    <source>
        <dbReference type="SAM" id="Phobius"/>
    </source>
</evidence>
<feature type="transmembrane region" description="Helical" evidence="1">
    <location>
        <begin position="28"/>
        <end position="48"/>
    </location>
</feature>
<gene>
    <name evidence="2" type="ORF">LEP1GSC186_4027</name>
</gene>
<dbReference type="AlphaFoldDB" id="M6USK6"/>
<comment type="caution">
    <text evidence="2">The sequence shown here is derived from an EMBL/GenBank/DDBJ whole genome shotgun (WGS) entry which is preliminary data.</text>
</comment>
<dbReference type="EMBL" id="AHOP02000036">
    <property type="protein sequence ID" value="EMO40268.1"/>
    <property type="molecule type" value="Genomic_DNA"/>
</dbReference>
<accession>M6USK6</accession>
<organism evidence="2 3">
    <name type="scientific">Leptospira noguchii serovar Autumnalis str. ZUN142</name>
    <dbReference type="NCBI Taxonomy" id="1085540"/>
    <lineage>
        <taxon>Bacteria</taxon>
        <taxon>Pseudomonadati</taxon>
        <taxon>Spirochaetota</taxon>
        <taxon>Spirochaetia</taxon>
        <taxon>Leptospirales</taxon>
        <taxon>Leptospiraceae</taxon>
        <taxon>Leptospira</taxon>
    </lineage>
</organism>
<evidence type="ECO:0000313" key="2">
    <source>
        <dbReference type="EMBL" id="EMO40268.1"/>
    </source>
</evidence>
<protein>
    <submittedName>
        <fullName evidence="2">Uncharacterized protein</fullName>
    </submittedName>
</protein>
<sequence>MGCGLLLPIGLTIKGAAGAPTNFSSVGIPGILGMFTSIIFLLIGAIRIKRNV</sequence>
<evidence type="ECO:0000313" key="3">
    <source>
        <dbReference type="Proteomes" id="UP000012153"/>
    </source>
</evidence>
<reference evidence="2 3" key="1">
    <citation type="submission" date="2013-01" db="EMBL/GenBank/DDBJ databases">
        <authorList>
            <person name="Harkins D.M."/>
            <person name="Durkin A.S."/>
            <person name="Brinkac L.M."/>
            <person name="Haft D.H."/>
            <person name="Selengut J.D."/>
            <person name="Sanka R."/>
            <person name="DePew J."/>
            <person name="Purushe J."/>
            <person name="Matthias M.A."/>
            <person name="Vinetz J.M."/>
            <person name="Sutton G.G."/>
            <person name="Nierman W.C."/>
            <person name="Fouts D.E."/>
        </authorList>
    </citation>
    <scope>NUCLEOTIDE SEQUENCE [LARGE SCALE GENOMIC DNA]</scope>
    <source>
        <strain evidence="2 3">ZUN142</strain>
    </source>
</reference>
<name>M6USK6_9LEPT</name>
<keyword evidence="1" id="KW-0812">Transmembrane</keyword>